<dbReference type="AlphaFoldDB" id="A0A919TSY9"/>
<feature type="region of interest" description="Disordered" evidence="1">
    <location>
        <begin position="1"/>
        <end position="21"/>
    </location>
</feature>
<feature type="transmembrane region" description="Helical" evidence="2">
    <location>
        <begin position="27"/>
        <end position="54"/>
    </location>
</feature>
<dbReference type="Proteomes" id="UP000623608">
    <property type="component" value="Unassembled WGS sequence"/>
</dbReference>
<comment type="caution">
    <text evidence="3">The sequence shown here is derived from an EMBL/GenBank/DDBJ whole genome shotgun (WGS) entry which is preliminary data.</text>
</comment>
<dbReference type="EMBL" id="BOMY01000022">
    <property type="protein sequence ID" value="GIF20719.1"/>
    <property type="molecule type" value="Genomic_DNA"/>
</dbReference>
<keyword evidence="2" id="KW-0472">Membrane</keyword>
<protein>
    <submittedName>
        <fullName evidence="3">Uncharacterized protein</fullName>
    </submittedName>
</protein>
<dbReference type="RefSeq" id="WP_203806564.1">
    <property type="nucleotide sequence ID" value="NZ_BOMY01000022.1"/>
</dbReference>
<evidence type="ECO:0000313" key="3">
    <source>
        <dbReference type="EMBL" id="GIF20719.1"/>
    </source>
</evidence>
<gene>
    <name evidence="3" type="ORF">Ate02nite_34490</name>
</gene>
<name>A0A919TSY9_9ACTN</name>
<sequence>MTHHHTRAGLGLVRKASKEAETNSDAVGVLAGAAAGGTAAWLGITAGVGLLTAVCPPAGLAVAAHLALPAFGAAVGGGALAGVKGAKAIRKSRT</sequence>
<keyword evidence="2" id="KW-0812">Transmembrane</keyword>
<organism evidence="3 4">
    <name type="scientific">Paractinoplanes tereljensis</name>
    <dbReference type="NCBI Taxonomy" id="571912"/>
    <lineage>
        <taxon>Bacteria</taxon>
        <taxon>Bacillati</taxon>
        <taxon>Actinomycetota</taxon>
        <taxon>Actinomycetes</taxon>
        <taxon>Micromonosporales</taxon>
        <taxon>Micromonosporaceae</taxon>
        <taxon>Paractinoplanes</taxon>
    </lineage>
</organism>
<evidence type="ECO:0000313" key="4">
    <source>
        <dbReference type="Proteomes" id="UP000623608"/>
    </source>
</evidence>
<evidence type="ECO:0000256" key="2">
    <source>
        <dbReference type="SAM" id="Phobius"/>
    </source>
</evidence>
<reference evidence="3" key="1">
    <citation type="submission" date="2021-01" db="EMBL/GenBank/DDBJ databases">
        <title>Whole genome shotgun sequence of Actinoplanes tereljensis NBRC 105297.</title>
        <authorList>
            <person name="Komaki H."/>
            <person name="Tamura T."/>
        </authorList>
    </citation>
    <scope>NUCLEOTIDE SEQUENCE</scope>
    <source>
        <strain evidence="3">NBRC 105297</strain>
    </source>
</reference>
<keyword evidence="4" id="KW-1185">Reference proteome</keyword>
<keyword evidence="2" id="KW-1133">Transmembrane helix</keyword>
<feature type="transmembrane region" description="Helical" evidence="2">
    <location>
        <begin position="60"/>
        <end position="83"/>
    </location>
</feature>
<accession>A0A919TSY9</accession>
<evidence type="ECO:0000256" key="1">
    <source>
        <dbReference type="SAM" id="MobiDB-lite"/>
    </source>
</evidence>
<proteinExistence type="predicted"/>